<evidence type="ECO:0000313" key="3">
    <source>
        <dbReference type="Proteomes" id="UP001218218"/>
    </source>
</evidence>
<dbReference type="EMBL" id="JARIHO010000001">
    <property type="protein sequence ID" value="KAJ7368622.1"/>
    <property type="molecule type" value="Genomic_DNA"/>
</dbReference>
<dbReference type="AlphaFoldDB" id="A0AAD7AV48"/>
<gene>
    <name evidence="2" type="ORF">DFH08DRAFT_676957</name>
</gene>
<evidence type="ECO:0000256" key="1">
    <source>
        <dbReference type="SAM" id="Phobius"/>
    </source>
</evidence>
<dbReference type="Proteomes" id="UP001218218">
    <property type="component" value="Unassembled WGS sequence"/>
</dbReference>
<keyword evidence="1" id="KW-0812">Transmembrane</keyword>
<organism evidence="2 3">
    <name type="scientific">Mycena albidolilacea</name>
    <dbReference type="NCBI Taxonomy" id="1033008"/>
    <lineage>
        <taxon>Eukaryota</taxon>
        <taxon>Fungi</taxon>
        <taxon>Dikarya</taxon>
        <taxon>Basidiomycota</taxon>
        <taxon>Agaricomycotina</taxon>
        <taxon>Agaricomycetes</taxon>
        <taxon>Agaricomycetidae</taxon>
        <taxon>Agaricales</taxon>
        <taxon>Marasmiineae</taxon>
        <taxon>Mycenaceae</taxon>
        <taxon>Mycena</taxon>
    </lineage>
</organism>
<reference evidence="2" key="1">
    <citation type="submission" date="2023-03" db="EMBL/GenBank/DDBJ databases">
        <title>Massive genome expansion in bonnet fungi (Mycena s.s.) driven by repeated elements and novel gene families across ecological guilds.</title>
        <authorList>
            <consortium name="Lawrence Berkeley National Laboratory"/>
            <person name="Harder C.B."/>
            <person name="Miyauchi S."/>
            <person name="Viragh M."/>
            <person name="Kuo A."/>
            <person name="Thoen E."/>
            <person name="Andreopoulos B."/>
            <person name="Lu D."/>
            <person name="Skrede I."/>
            <person name="Drula E."/>
            <person name="Henrissat B."/>
            <person name="Morin E."/>
            <person name="Kohler A."/>
            <person name="Barry K."/>
            <person name="LaButti K."/>
            <person name="Morin E."/>
            <person name="Salamov A."/>
            <person name="Lipzen A."/>
            <person name="Mereny Z."/>
            <person name="Hegedus B."/>
            <person name="Baldrian P."/>
            <person name="Stursova M."/>
            <person name="Weitz H."/>
            <person name="Taylor A."/>
            <person name="Grigoriev I.V."/>
            <person name="Nagy L.G."/>
            <person name="Martin F."/>
            <person name="Kauserud H."/>
        </authorList>
    </citation>
    <scope>NUCLEOTIDE SEQUENCE</scope>
    <source>
        <strain evidence="2">CBHHK002</strain>
    </source>
</reference>
<proteinExistence type="predicted"/>
<accession>A0AAD7AV48</accession>
<sequence length="65" mass="7951">MTARFIKVTIHFHFLVGWLTSLLFLDIHIKWTKAHAHADCWRKELILLEEEMRQVLKFCGWKARW</sequence>
<evidence type="ECO:0008006" key="4">
    <source>
        <dbReference type="Google" id="ProtNLM"/>
    </source>
</evidence>
<protein>
    <recommendedName>
        <fullName evidence="4">Transmembrane protein</fullName>
    </recommendedName>
</protein>
<keyword evidence="1" id="KW-0472">Membrane</keyword>
<name>A0AAD7AV48_9AGAR</name>
<keyword evidence="3" id="KW-1185">Reference proteome</keyword>
<feature type="transmembrane region" description="Helical" evidence="1">
    <location>
        <begin position="6"/>
        <end position="25"/>
    </location>
</feature>
<evidence type="ECO:0000313" key="2">
    <source>
        <dbReference type="EMBL" id="KAJ7368622.1"/>
    </source>
</evidence>
<comment type="caution">
    <text evidence="2">The sequence shown here is derived from an EMBL/GenBank/DDBJ whole genome shotgun (WGS) entry which is preliminary data.</text>
</comment>
<keyword evidence="1" id="KW-1133">Transmembrane helix</keyword>